<evidence type="ECO:0000256" key="1">
    <source>
        <dbReference type="HAMAP-Rule" id="MF_00649"/>
    </source>
</evidence>
<dbReference type="RefSeq" id="WP_161708568.1">
    <property type="nucleotide sequence ID" value="NZ_JAABLQ010000001.1"/>
</dbReference>
<comment type="similarity">
    <text evidence="1">Belongs to the DNA gyrase inhibitor YacG family.</text>
</comment>
<keyword evidence="4" id="KW-1185">Reference proteome</keyword>
<feature type="region of interest" description="Disordered" evidence="2">
    <location>
        <begin position="1"/>
        <end position="20"/>
    </location>
</feature>
<feature type="binding site" evidence="1">
    <location>
        <position position="40"/>
    </location>
    <ligand>
        <name>Zn(2+)</name>
        <dbReference type="ChEBI" id="CHEBI:29105"/>
    </ligand>
</feature>
<dbReference type="Gene3D" id="3.30.50.10">
    <property type="entry name" value="Erythroid Transcription Factor GATA-1, subunit A"/>
    <property type="match status" value="1"/>
</dbReference>
<organism evidence="3 4">
    <name type="scientific">Pannonibacter tanglangensis</name>
    <dbReference type="NCBI Taxonomy" id="2750084"/>
    <lineage>
        <taxon>Bacteria</taxon>
        <taxon>Pseudomonadati</taxon>
        <taxon>Pseudomonadota</taxon>
        <taxon>Alphaproteobacteria</taxon>
        <taxon>Hyphomicrobiales</taxon>
        <taxon>Stappiaceae</taxon>
        <taxon>Pannonibacter</taxon>
    </lineage>
</organism>
<dbReference type="HAMAP" id="MF_00649">
    <property type="entry name" value="DNA_gyrase_inhibitor_YacG"/>
    <property type="match status" value="1"/>
</dbReference>
<dbReference type="Pfam" id="PF03884">
    <property type="entry name" value="YacG"/>
    <property type="match status" value="1"/>
</dbReference>
<dbReference type="InterPro" id="IPR013088">
    <property type="entry name" value="Znf_NHR/GATA"/>
</dbReference>
<dbReference type="InterPro" id="IPR005584">
    <property type="entry name" value="DNA_gyrase_inhibitor_YacG"/>
</dbReference>
<evidence type="ECO:0000313" key="3">
    <source>
        <dbReference type="EMBL" id="NBN78649.1"/>
    </source>
</evidence>
<feature type="binding site" evidence="1">
    <location>
        <position position="24"/>
    </location>
    <ligand>
        <name>Zn(2+)</name>
        <dbReference type="ChEBI" id="CHEBI:29105"/>
    </ligand>
</feature>
<comment type="caution">
    <text evidence="3">The sequence shown here is derived from an EMBL/GenBank/DDBJ whole genome shotgun (WGS) entry which is preliminary data.</text>
</comment>
<dbReference type="GO" id="GO:0008270">
    <property type="term" value="F:zinc ion binding"/>
    <property type="evidence" value="ECO:0007669"/>
    <property type="project" value="UniProtKB-UniRule"/>
</dbReference>
<dbReference type="SUPFAM" id="SSF57716">
    <property type="entry name" value="Glucocorticoid receptor-like (DNA-binding domain)"/>
    <property type="match status" value="1"/>
</dbReference>
<comment type="cofactor">
    <cofactor evidence="1">
        <name>Zn(2+)</name>
        <dbReference type="ChEBI" id="CHEBI:29105"/>
    </cofactor>
    <text evidence="1">Binds 1 zinc ion.</text>
</comment>
<sequence>MAKDPTQPEADGTAGRRMRPCPVCSKLSTPQDYPFCSDRCAKVDLNRWLSGSYGIPVVEFDDLPDADDQP</sequence>
<reference evidence="4" key="1">
    <citation type="submission" date="2020-01" db="EMBL/GenBank/DDBJ databases">
        <authorList>
            <person name="Fang Y."/>
            <person name="Sun R."/>
            <person name="Nie L."/>
            <person name="He J."/>
            <person name="Hao L."/>
            <person name="Wang L."/>
            <person name="Su S."/>
            <person name="Lv E."/>
            <person name="Zhang Z."/>
            <person name="Xie R."/>
            <person name="Liu H."/>
        </authorList>
    </citation>
    <scope>NUCLEOTIDE SEQUENCE [LARGE SCALE GENOMIC DNA]</scope>
    <source>
        <strain evidence="4">XCT-53</strain>
    </source>
</reference>
<dbReference type="Proteomes" id="UP000586722">
    <property type="component" value="Unassembled WGS sequence"/>
</dbReference>
<gene>
    <name evidence="1 3" type="primary">yacG</name>
    <name evidence="3" type="ORF">GWI72_10260</name>
</gene>
<dbReference type="GO" id="GO:0006355">
    <property type="term" value="P:regulation of DNA-templated transcription"/>
    <property type="evidence" value="ECO:0007669"/>
    <property type="project" value="InterPro"/>
</dbReference>
<proteinExistence type="inferred from homology"/>
<accession>A0A7X5F387</accession>
<comment type="function">
    <text evidence="1">Inhibits all the catalytic activities of DNA gyrase by preventing its interaction with DNA. Acts by binding directly to the C-terminal domain of GyrB, which probably disrupts DNA binding by the gyrase.</text>
</comment>
<name>A0A7X5F387_9HYPH</name>
<dbReference type="AlphaFoldDB" id="A0A7X5F387"/>
<keyword evidence="1" id="KW-0479">Metal-binding</keyword>
<protein>
    <recommendedName>
        <fullName evidence="1">DNA gyrase inhibitor YacG</fullName>
    </recommendedName>
</protein>
<evidence type="ECO:0000256" key="2">
    <source>
        <dbReference type="SAM" id="MobiDB-lite"/>
    </source>
</evidence>
<comment type="subunit">
    <text evidence="1">Interacts with GyrB.</text>
</comment>
<feature type="binding site" evidence="1">
    <location>
        <position position="21"/>
    </location>
    <ligand>
        <name>Zn(2+)</name>
        <dbReference type="ChEBI" id="CHEBI:29105"/>
    </ligand>
</feature>
<dbReference type="NCBIfam" id="NF002362">
    <property type="entry name" value="PRK01343.1"/>
    <property type="match status" value="1"/>
</dbReference>
<evidence type="ECO:0000313" key="4">
    <source>
        <dbReference type="Proteomes" id="UP000586722"/>
    </source>
</evidence>
<keyword evidence="1" id="KW-0862">Zinc</keyword>
<feature type="binding site" evidence="1">
    <location>
        <position position="36"/>
    </location>
    <ligand>
        <name>Zn(2+)</name>
        <dbReference type="ChEBI" id="CHEBI:29105"/>
    </ligand>
</feature>
<dbReference type="GO" id="GO:0008657">
    <property type="term" value="F:DNA topoisomerase type II (double strand cut, ATP-hydrolyzing) inhibitor activity"/>
    <property type="evidence" value="ECO:0007669"/>
    <property type="project" value="UniProtKB-UniRule"/>
</dbReference>
<dbReference type="EMBL" id="JAABLQ010000001">
    <property type="protein sequence ID" value="NBN78649.1"/>
    <property type="molecule type" value="Genomic_DNA"/>
</dbReference>